<evidence type="ECO:0000259" key="1">
    <source>
        <dbReference type="Pfam" id="PF13443"/>
    </source>
</evidence>
<organism evidence="2 3">
    <name type="scientific">Limosilactobacillus fermentum</name>
    <name type="common">Lactobacillus fermentum</name>
    <dbReference type="NCBI Taxonomy" id="1613"/>
    <lineage>
        <taxon>Bacteria</taxon>
        <taxon>Bacillati</taxon>
        <taxon>Bacillota</taxon>
        <taxon>Bacilli</taxon>
        <taxon>Lactobacillales</taxon>
        <taxon>Lactobacillaceae</taxon>
        <taxon>Limosilactobacillus</taxon>
    </lineage>
</organism>
<name>A0A843R091_LIMFE</name>
<dbReference type="EMBL" id="WHJL01000043">
    <property type="protein sequence ID" value="MPQ35438.1"/>
    <property type="molecule type" value="Genomic_DNA"/>
</dbReference>
<proteinExistence type="predicted"/>
<sequence>MIRNRLAELLSERQLKISRVANEIPNLSRNTITSTAQNSGKMIQLETINSLCKYLGITPGEFFEYIPYDLELSIDDIKMDGQRDDYDQPLTVDEGKMTFTLFIKLLGKSTQQYTYEYNVTNITRFTMAEGFSLLLDFKENIDRYSFSYFWKDTITPGFQAIIQESIKEEISDSLLNFDNNNSPAKRLAILMRSNFYTDGDFDSQLKTYTDTTRGYNSADFFDSTHNLPF</sequence>
<protein>
    <submittedName>
        <fullName evidence="2">Helix-turn-helix domain-containing protein</fullName>
    </submittedName>
</protein>
<gene>
    <name evidence="2" type="ORF">GC247_05955</name>
</gene>
<dbReference type="RefSeq" id="WP_152728789.1">
    <property type="nucleotide sequence ID" value="NZ_RIHH01000075.1"/>
</dbReference>
<evidence type="ECO:0000313" key="3">
    <source>
        <dbReference type="Proteomes" id="UP000466799"/>
    </source>
</evidence>
<reference evidence="2 3" key="1">
    <citation type="submission" date="2019-10" db="EMBL/GenBank/DDBJ databases">
        <title>Genome Sequencing and assembly of Lactobacillus fermentum I2, a lactic acid bacteria.</title>
        <authorList>
            <person name="Lopes L.S."/>
            <person name="Persinoti G.F."/>
            <person name="Riano-Pachon D.M."/>
            <person name="Labate C.A."/>
        </authorList>
    </citation>
    <scope>NUCLEOTIDE SEQUENCE [LARGE SCALE GENOMIC DNA]</scope>
    <source>
        <strain evidence="2 3">I2</strain>
    </source>
</reference>
<dbReference type="SUPFAM" id="SSF47413">
    <property type="entry name" value="lambda repressor-like DNA-binding domains"/>
    <property type="match status" value="1"/>
</dbReference>
<evidence type="ECO:0000313" key="2">
    <source>
        <dbReference type="EMBL" id="MPQ35438.1"/>
    </source>
</evidence>
<accession>A0A843R091</accession>
<feature type="domain" description="HTH cro/C1-type" evidence="1">
    <location>
        <begin position="5"/>
        <end position="67"/>
    </location>
</feature>
<dbReference type="Pfam" id="PF13443">
    <property type="entry name" value="HTH_26"/>
    <property type="match status" value="1"/>
</dbReference>
<dbReference type="InterPro" id="IPR010982">
    <property type="entry name" value="Lambda_DNA-bd_dom_sf"/>
</dbReference>
<dbReference type="AlphaFoldDB" id="A0A843R091"/>
<dbReference type="Gene3D" id="1.10.260.40">
    <property type="entry name" value="lambda repressor-like DNA-binding domains"/>
    <property type="match status" value="1"/>
</dbReference>
<dbReference type="Proteomes" id="UP000466799">
    <property type="component" value="Unassembled WGS sequence"/>
</dbReference>
<comment type="caution">
    <text evidence="2">The sequence shown here is derived from an EMBL/GenBank/DDBJ whole genome shotgun (WGS) entry which is preliminary data.</text>
</comment>
<dbReference type="InterPro" id="IPR001387">
    <property type="entry name" value="Cro/C1-type_HTH"/>
</dbReference>
<dbReference type="GO" id="GO:0003677">
    <property type="term" value="F:DNA binding"/>
    <property type="evidence" value="ECO:0007669"/>
    <property type="project" value="InterPro"/>
</dbReference>